<comment type="caution">
    <text evidence="2">The sequence shown here is derived from an EMBL/GenBank/DDBJ whole genome shotgun (WGS) entry which is preliminary data.</text>
</comment>
<evidence type="ECO:0000313" key="2">
    <source>
        <dbReference type="EMBL" id="VTQ70837.1"/>
    </source>
</evidence>
<protein>
    <submittedName>
        <fullName evidence="2">Uncharacterized protein</fullName>
    </submittedName>
</protein>
<evidence type="ECO:0000313" key="4">
    <source>
        <dbReference type="Proteomes" id="UP000352698"/>
    </source>
</evidence>
<reference evidence="1 3" key="1">
    <citation type="submission" date="2015-06" db="EMBL/GenBank/DDBJ databases">
        <title>The Genome Sequence of Enterococcus hirae 88EA1.</title>
        <authorList>
            <consortium name="The Broad Institute Genomics Platform"/>
            <consortium name="The Broad Institute Genome Sequencing Center for Infectious Disease"/>
            <person name="Earl A.M."/>
            <person name="Van Tyne D."/>
            <person name="Lebreton F."/>
            <person name="Saavedra J.T."/>
            <person name="Gilmore M.S."/>
            <person name="Manson McGuire A."/>
            <person name="Clock S."/>
            <person name="Crupain M."/>
            <person name="Rangan U."/>
            <person name="Young S."/>
            <person name="Abouelleil A."/>
            <person name="Cao P."/>
            <person name="Chapman S.B."/>
            <person name="Griggs A."/>
            <person name="Priest M."/>
            <person name="Shea T."/>
            <person name="Wortman J."/>
            <person name="Nusbaum C."/>
            <person name="Birren B."/>
        </authorList>
    </citation>
    <scope>NUCLEOTIDE SEQUENCE [LARGE SCALE GENOMIC DNA]</scope>
    <source>
        <strain evidence="1 3">88EA1</strain>
    </source>
</reference>
<dbReference type="Proteomes" id="UP000253498">
    <property type="component" value="Unassembled WGS sequence"/>
</dbReference>
<organism evidence="2 4">
    <name type="scientific">Enterococcus hirae</name>
    <dbReference type="NCBI Taxonomy" id="1354"/>
    <lineage>
        <taxon>Bacteria</taxon>
        <taxon>Bacillati</taxon>
        <taxon>Bacillota</taxon>
        <taxon>Bacilli</taxon>
        <taxon>Lactobacillales</taxon>
        <taxon>Enterococcaceae</taxon>
        <taxon>Enterococcus</taxon>
    </lineage>
</organism>
<proteinExistence type="predicted"/>
<reference evidence="2 4" key="2">
    <citation type="submission" date="2019-05" db="EMBL/GenBank/DDBJ databases">
        <authorList>
            <consortium name="Pathogen Informatics"/>
        </authorList>
    </citation>
    <scope>NUCLEOTIDE SEQUENCE [LARGE SCALE GENOMIC DNA]</scope>
    <source>
        <strain evidence="2 4">NCTC12204</strain>
    </source>
</reference>
<dbReference type="EMBL" id="CABEEP010000001">
    <property type="protein sequence ID" value="VTQ70837.1"/>
    <property type="molecule type" value="Genomic_DNA"/>
</dbReference>
<gene>
    <name evidence="1" type="ORF">EB03_02731</name>
    <name evidence="2" type="ORF">NCTC12204_02674</name>
</gene>
<evidence type="ECO:0000313" key="3">
    <source>
        <dbReference type="Proteomes" id="UP000253498"/>
    </source>
</evidence>
<dbReference type="EMBL" id="LESJ01000009">
    <property type="protein sequence ID" value="RBT66420.1"/>
    <property type="molecule type" value="Genomic_DNA"/>
</dbReference>
<dbReference type="RefSeq" id="WP_010737226.1">
    <property type="nucleotide sequence ID" value="NZ_AP027299.1"/>
</dbReference>
<evidence type="ECO:0000313" key="1">
    <source>
        <dbReference type="EMBL" id="RBT66420.1"/>
    </source>
</evidence>
<dbReference type="GeneID" id="56786333"/>
<accession>A0A1V8X8H7</accession>
<sequence length="80" mass="9540">MKKRLTTDLTRVDVNKILTRMISKKNHFSFEDIEKECQKPLTTADKFLIRTLVVKKFKLNVEYLSSNQLKFYRVNKEACL</sequence>
<name>A0A1V8X8H7_ENTHR</name>
<dbReference type="AlphaFoldDB" id="A0A1V8X8H7"/>
<dbReference type="Proteomes" id="UP000352698">
    <property type="component" value="Unassembled WGS sequence"/>
</dbReference>